<name>A0A6J3KLQ1_9HYME</name>
<keyword evidence="1" id="KW-1185">Reference proteome</keyword>
<organism evidence="1 2">
    <name type="scientific">Bombus vosnesenskii</name>
    <dbReference type="NCBI Taxonomy" id="207650"/>
    <lineage>
        <taxon>Eukaryota</taxon>
        <taxon>Metazoa</taxon>
        <taxon>Ecdysozoa</taxon>
        <taxon>Arthropoda</taxon>
        <taxon>Hexapoda</taxon>
        <taxon>Insecta</taxon>
        <taxon>Pterygota</taxon>
        <taxon>Neoptera</taxon>
        <taxon>Endopterygota</taxon>
        <taxon>Hymenoptera</taxon>
        <taxon>Apocrita</taxon>
        <taxon>Aculeata</taxon>
        <taxon>Apoidea</taxon>
        <taxon>Anthophila</taxon>
        <taxon>Apidae</taxon>
        <taxon>Bombus</taxon>
        <taxon>Pyrobombus</taxon>
    </lineage>
</organism>
<dbReference type="GeneID" id="117235732"/>
<dbReference type="KEGG" id="bvk:117235732"/>
<evidence type="ECO:0000313" key="1">
    <source>
        <dbReference type="Proteomes" id="UP000504631"/>
    </source>
</evidence>
<sequence>MSGKLQTSASSHEIAVSSSSKASAISNPKANNKCFELFLSCFRINSKKESLEDIVNSNAKEYDYIVEKLIVKRVPFIFFSMSENALKNKINPGSKSNSIKDGLQLQTRSNSTHSAVSETQSLLYYSNRFDPNMISLQTSNKCLYFDKNTFTLNERNKKHTLSNDYHTRITELMNTMSSLHPDLKEHERPPKDCCPLNMPKNKSVMSAKMSLKGLRNNIPQEQEIFKSQSFIQEAFLKKKEFRNVDEIKSKNDQKIYSLNQMEYMNLDNLQANSSKIKKSSIQSVHKVSCNSANFVQPIIDMNQMNIENKTNNRRLQYNHQSSIKQSKTLSENIVNTDPSSTVLRWNIIIKHCKSKTYSSKKMRKYFNIS</sequence>
<reference evidence="2" key="1">
    <citation type="submission" date="2025-08" db="UniProtKB">
        <authorList>
            <consortium name="RefSeq"/>
        </authorList>
    </citation>
    <scope>IDENTIFICATION</scope>
    <source>
        <tissue evidence="2">Muscle</tissue>
    </source>
</reference>
<proteinExistence type="predicted"/>
<evidence type="ECO:0000313" key="2">
    <source>
        <dbReference type="RefSeq" id="XP_033353935.1"/>
    </source>
</evidence>
<gene>
    <name evidence="2" type="primary">LOC117235732</name>
</gene>
<accession>A0A6J3KLQ1</accession>
<dbReference type="AlphaFoldDB" id="A0A6J3KLQ1"/>
<dbReference type="Proteomes" id="UP000504631">
    <property type="component" value="Unplaced"/>
</dbReference>
<protein>
    <submittedName>
        <fullName evidence="2">Uncharacterized protein LOC117235732</fullName>
    </submittedName>
</protein>
<dbReference type="RefSeq" id="XP_033353935.1">
    <property type="nucleotide sequence ID" value="XM_033498044.1"/>
</dbReference>